<evidence type="ECO:0000313" key="2">
    <source>
        <dbReference type="Proteomes" id="UP000537890"/>
    </source>
</evidence>
<sequence>MRYYPSNNGYLYVENLHVYFYKSDDYMAHYGTLDYWLYHSGIAGEEARKKEARRQEALQEEVWEYDAHQEEDEWDE</sequence>
<proteinExistence type="predicted"/>
<protein>
    <submittedName>
        <fullName evidence="1">Uncharacterized protein</fullName>
    </submittedName>
</protein>
<accession>A0A7Z0MP73</accession>
<comment type="caution">
    <text evidence="1">The sequence shown here is derived from an EMBL/GenBank/DDBJ whole genome shotgun (WGS) entry which is preliminary data.</text>
</comment>
<organism evidence="1 2">
    <name type="scientific">Candidatus Methanofishera endochildressiae</name>
    <dbReference type="NCBI Taxonomy" id="2738884"/>
    <lineage>
        <taxon>Bacteria</taxon>
        <taxon>Pseudomonadati</taxon>
        <taxon>Pseudomonadota</taxon>
        <taxon>Gammaproteobacteria</taxon>
        <taxon>Candidatus Methanofishera</taxon>
    </lineage>
</organism>
<dbReference type="AlphaFoldDB" id="A0A7Z0MP73"/>
<gene>
    <name evidence="1" type="ORF">H0A75_06835</name>
</gene>
<name>A0A7Z0MP73_9GAMM</name>
<evidence type="ECO:0000313" key="1">
    <source>
        <dbReference type="EMBL" id="NYT47324.1"/>
    </source>
</evidence>
<dbReference type="Proteomes" id="UP000537890">
    <property type="component" value="Unassembled WGS sequence"/>
</dbReference>
<dbReference type="EMBL" id="JACCHS010000123">
    <property type="protein sequence ID" value="NYT47324.1"/>
    <property type="molecule type" value="Genomic_DNA"/>
</dbReference>
<reference evidence="1 2" key="1">
    <citation type="submission" date="2020-05" db="EMBL/GenBank/DDBJ databases">
        <title>Horizontal transmission and recombination maintain forever young bacterial symbiont genomes.</title>
        <authorList>
            <person name="Russell S.L."/>
            <person name="Pepper-Tunick E."/>
            <person name="Svedberg J."/>
            <person name="Byrne A."/>
            <person name="Ruelas Castillo J."/>
            <person name="Vollmers C."/>
            <person name="Beinart R.A."/>
            <person name="Corbett-Detig R."/>
        </authorList>
    </citation>
    <scope>NUCLEOTIDE SEQUENCE [LARGE SCALE GENOMIC DNA]</scope>
    <source>
        <strain evidence="1">4727-3</strain>
    </source>
</reference>